<sequence>MYHSANSSFSLQFAQVFGTRFDWQHVSPRIATKQDAATVEIVSTWCGIAMLDDMFLVLIILRLMIFAEANKLDPSYCNRRFNIDCKLRKLKWFHNPRMGVCLRKLTCHSGFEYRADCARTCTNSGKKKQNESAKILDLINRMLIKYRESELKKKQKVTKPSKPATTKIPPLPTTSMVTSVTIPETTSAGGDEPDLETTTPYPEDLTADDTFERYSNTTALTKRTTQVRTTTGSTTTTKKKVGKIILGTVKVGLISKIIGWGKGKG</sequence>
<feature type="compositionally biased region" description="Low complexity" evidence="1">
    <location>
        <begin position="217"/>
        <end position="236"/>
    </location>
</feature>
<proteinExistence type="predicted"/>
<protein>
    <submittedName>
        <fullName evidence="2">Uncharacterized protein</fullName>
    </submittedName>
</protein>
<dbReference type="Proteomes" id="UP000002282">
    <property type="component" value="Chromosome 2L"/>
</dbReference>
<feature type="region of interest" description="Disordered" evidence="1">
    <location>
        <begin position="154"/>
        <end position="236"/>
    </location>
</feature>
<keyword evidence="3" id="KW-1185">Reference proteome</keyword>
<dbReference type="KEGG" id="dya:Dyak_GE29100"/>
<dbReference type="EMBL" id="CM000157">
    <property type="protein sequence ID" value="KRJ98135.1"/>
    <property type="molecule type" value="Genomic_DNA"/>
</dbReference>
<evidence type="ECO:0000256" key="1">
    <source>
        <dbReference type="SAM" id="MobiDB-lite"/>
    </source>
</evidence>
<evidence type="ECO:0000313" key="2">
    <source>
        <dbReference type="EMBL" id="KRJ98135.1"/>
    </source>
</evidence>
<reference evidence="2 3" key="2">
    <citation type="journal article" date="2007" name="PLoS Biol.">
        <title>Principles of genome evolution in the Drosophila melanogaster species group.</title>
        <authorList>
            <person name="Ranz J.M."/>
            <person name="Maurin D."/>
            <person name="Chan Y.S."/>
            <person name="von Grotthuss M."/>
            <person name="Hillier L.W."/>
            <person name="Roote J."/>
            <person name="Ashburner M."/>
            <person name="Bergman C.M."/>
        </authorList>
    </citation>
    <scope>NUCLEOTIDE SEQUENCE [LARGE SCALE GENOMIC DNA]</scope>
    <source>
        <strain evidence="3">Tai18E2 / Tucson 14021-0261.01</strain>
    </source>
</reference>
<evidence type="ECO:0000313" key="3">
    <source>
        <dbReference type="Proteomes" id="UP000002282"/>
    </source>
</evidence>
<reference evidence="2 3" key="1">
    <citation type="journal article" date="2007" name="Nature">
        <title>Evolution of genes and genomes on the Drosophila phylogeny.</title>
        <authorList>
            <consortium name="Drosophila 12 Genomes Consortium"/>
            <person name="Clark A.G."/>
            <person name="Eisen M.B."/>
            <person name="Smith D.R."/>
            <person name="Bergman C.M."/>
            <person name="Oliver B."/>
            <person name="Markow T.A."/>
            <person name="Kaufman T.C."/>
            <person name="Kellis M."/>
            <person name="Gelbart W."/>
            <person name="Iyer V.N."/>
            <person name="Pollard D.A."/>
            <person name="Sackton T.B."/>
            <person name="Larracuente A.M."/>
            <person name="Singh N.D."/>
            <person name="Abad J.P."/>
            <person name="Abt D.N."/>
            <person name="Adryan B."/>
            <person name="Aguade M."/>
            <person name="Akashi H."/>
            <person name="Anderson W.W."/>
            <person name="Aquadro C.F."/>
            <person name="Ardell D.H."/>
            <person name="Arguello R."/>
            <person name="Artieri C.G."/>
            <person name="Barbash D.A."/>
            <person name="Barker D."/>
            <person name="Barsanti P."/>
            <person name="Batterham P."/>
            <person name="Batzoglou S."/>
            <person name="Begun D."/>
            <person name="Bhutkar A."/>
            <person name="Blanco E."/>
            <person name="Bosak S.A."/>
            <person name="Bradley R.K."/>
            <person name="Brand A.D."/>
            <person name="Brent M.R."/>
            <person name="Brooks A.N."/>
            <person name="Brown R.H."/>
            <person name="Butlin R.K."/>
            <person name="Caggese C."/>
            <person name="Calvi B.R."/>
            <person name="Bernardo de Carvalho A."/>
            <person name="Caspi A."/>
            <person name="Castrezana S."/>
            <person name="Celniker S.E."/>
            <person name="Chang J.L."/>
            <person name="Chapple C."/>
            <person name="Chatterji S."/>
            <person name="Chinwalla A."/>
            <person name="Civetta A."/>
            <person name="Clifton S.W."/>
            <person name="Comeron J.M."/>
            <person name="Costello J.C."/>
            <person name="Coyne J.A."/>
            <person name="Daub J."/>
            <person name="David R.G."/>
            <person name="Delcher A.L."/>
            <person name="Delehaunty K."/>
            <person name="Do C.B."/>
            <person name="Ebling H."/>
            <person name="Edwards K."/>
            <person name="Eickbush T."/>
            <person name="Evans J.D."/>
            <person name="Filipski A."/>
            <person name="Findeiss S."/>
            <person name="Freyhult E."/>
            <person name="Fulton L."/>
            <person name="Fulton R."/>
            <person name="Garcia A.C."/>
            <person name="Gardiner A."/>
            <person name="Garfield D.A."/>
            <person name="Garvin B.E."/>
            <person name="Gibson G."/>
            <person name="Gilbert D."/>
            <person name="Gnerre S."/>
            <person name="Godfrey J."/>
            <person name="Good R."/>
            <person name="Gotea V."/>
            <person name="Gravely B."/>
            <person name="Greenberg A.J."/>
            <person name="Griffiths-Jones S."/>
            <person name="Gross S."/>
            <person name="Guigo R."/>
            <person name="Gustafson E.A."/>
            <person name="Haerty W."/>
            <person name="Hahn M.W."/>
            <person name="Halligan D.L."/>
            <person name="Halpern A.L."/>
            <person name="Halter G.M."/>
            <person name="Han M.V."/>
            <person name="Heger A."/>
            <person name="Hillier L."/>
            <person name="Hinrichs A.S."/>
            <person name="Holmes I."/>
            <person name="Hoskins R.A."/>
            <person name="Hubisz M.J."/>
            <person name="Hultmark D."/>
            <person name="Huntley M.A."/>
            <person name="Jaffe D.B."/>
            <person name="Jagadeeshan S."/>
            <person name="Jeck W.R."/>
            <person name="Johnson J."/>
            <person name="Jones C.D."/>
            <person name="Jordan W.C."/>
            <person name="Karpen G.H."/>
            <person name="Kataoka E."/>
            <person name="Keightley P.D."/>
            <person name="Kheradpour P."/>
            <person name="Kirkness E.F."/>
            <person name="Koerich L.B."/>
            <person name="Kristiansen K."/>
            <person name="Kudrna D."/>
            <person name="Kulathinal R.J."/>
            <person name="Kumar S."/>
            <person name="Kwok R."/>
            <person name="Lander E."/>
            <person name="Langley C.H."/>
            <person name="Lapoint R."/>
            <person name="Lazzaro B.P."/>
            <person name="Lee S.J."/>
            <person name="Levesque L."/>
            <person name="Li R."/>
            <person name="Lin C.F."/>
            <person name="Lin M.F."/>
            <person name="Lindblad-Toh K."/>
            <person name="Llopart A."/>
            <person name="Long M."/>
            <person name="Low L."/>
            <person name="Lozovsky E."/>
            <person name="Lu J."/>
            <person name="Luo M."/>
            <person name="Machado C.A."/>
            <person name="Makalowski W."/>
            <person name="Marzo M."/>
            <person name="Matsuda M."/>
            <person name="Matzkin L."/>
            <person name="McAllister B."/>
            <person name="McBride C.S."/>
            <person name="McKernan B."/>
            <person name="McKernan K."/>
            <person name="Mendez-Lago M."/>
            <person name="Minx P."/>
            <person name="Mollenhauer M.U."/>
            <person name="Montooth K."/>
            <person name="Mount S.M."/>
            <person name="Mu X."/>
            <person name="Myers E."/>
            <person name="Negre B."/>
            <person name="Newfeld S."/>
            <person name="Nielsen R."/>
            <person name="Noor M.A."/>
            <person name="O'Grady P."/>
            <person name="Pachter L."/>
            <person name="Papaceit M."/>
            <person name="Parisi M.J."/>
            <person name="Parisi M."/>
            <person name="Parts L."/>
            <person name="Pedersen J.S."/>
            <person name="Pesole G."/>
            <person name="Phillippy A.M."/>
            <person name="Ponting C.P."/>
            <person name="Pop M."/>
            <person name="Porcelli D."/>
            <person name="Powell J.R."/>
            <person name="Prohaska S."/>
            <person name="Pruitt K."/>
            <person name="Puig M."/>
            <person name="Quesneville H."/>
            <person name="Ram K.R."/>
            <person name="Rand D."/>
            <person name="Rasmussen M.D."/>
            <person name="Reed L.K."/>
            <person name="Reenan R."/>
            <person name="Reily A."/>
            <person name="Remington K.A."/>
            <person name="Rieger T.T."/>
            <person name="Ritchie M.G."/>
            <person name="Robin C."/>
            <person name="Rogers Y.H."/>
            <person name="Rohde C."/>
            <person name="Rozas J."/>
            <person name="Rubenfield M.J."/>
            <person name="Ruiz A."/>
            <person name="Russo S."/>
            <person name="Salzberg S.L."/>
            <person name="Sanchez-Gracia A."/>
            <person name="Saranga D.J."/>
            <person name="Sato H."/>
            <person name="Schaeffer S.W."/>
            <person name="Schatz M.C."/>
            <person name="Schlenke T."/>
            <person name="Schwartz R."/>
            <person name="Segarra C."/>
            <person name="Singh R.S."/>
            <person name="Sirot L."/>
            <person name="Sirota M."/>
            <person name="Sisneros N.B."/>
            <person name="Smith C.D."/>
            <person name="Smith T.F."/>
            <person name="Spieth J."/>
            <person name="Stage D.E."/>
            <person name="Stark A."/>
            <person name="Stephan W."/>
            <person name="Strausberg R.L."/>
            <person name="Strempel S."/>
            <person name="Sturgill D."/>
            <person name="Sutton G."/>
            <person name="Sutton G.G."/>
            <person name="Tao W."/>
            <person name="Teichmann S."/>
            <person name="Tobari Y.N."/>
            <person name="Tomimura Y."/>
            <person name="Tsolas J.M."/>
            <person name="Valente V.L."/>
            <person name="Venter E."/>
            <person name="Venter J.C."/>
            <person name="Vicario S."/>
            <person name="Vieira F.G."/>
            <person name="Vilella A.J."/>
            <person name="Villasante A."/>
            <person name="Walenz B."/>
            <person name="Wang J."/>
            <person name="Wasserman M."/>
            <person name="Watts T."/>
            <person name="Wilson D."/>
            <person name="Wilson R.K."/>
            <person name="Wing R.A."/>
            <person name="Wolfner M.F."/>
            <person name="Wong A."/>
            <person name="Wong G.K."/>
            <person name="Wu C.I."/>
            <person name="Wu G."/>
            <person name="Yamamoto D."/>
            <person name="Yang H.P."/>
            <person name="Yang S.P."/>
            <person name="Yorke J.A."/>
            <person name="Yoshida K."/>
            <person name="Zdobnov E."/>
            <person name="Zhang P."/>
            <person name="Zhang Y."/>
            <person name="Zimin A.V."/>
            <person name="Baldwin J."/>
            <person name="Abdouelleil A."/>
            <person name="Abdulkadir J."/>
            <person name="Abebe A."/>
            <person name="Abera B."/>
            <person name="Abreu J."/>
            <person name="Acer S.C."/>
            <person name="Aftuck L."/>
            <person name="Alexander A."/>
            <person name="An P."/>
            <person name="Anderson E."/>
            <person name="Anderson S."/>
            <person name="Arachi H."/>
            <person name="Azer M."/>
            <person name="Bachantsang P."/>
            <person name="Barry A."/>
            <person name="Bayul T."/>
            <person name="Berlin A."/>
            <person name="Bessette D."/>
            <person name="Bloom T."/>
            <person name="Blye J."/>
            <person name="Boguslavskiy L."/>
            <person name="Bonnet C."/>
            <person name="Boukhgalter B."/>
            <person name="Bourzgui I."/>
            <person name="Brown A."/>
            <person name="Cahill P."/>
            <person name="Channer S."/>
            <person name="Cheshatsang Y."/>
            <person name="Chuda L."/>
            <person name="Citroen M."/>
            <person name="Collymore A."/>
            <person name="Cooke P."/>
            <person name="Costello M."/>
            <person name="D'Aco K."/>
            <person name="Daza R."/>
            <person name="De Haan G."/>
            <person name="DeGray S."/>
            <person name="DeMaso C."/>
            <person name="Dhargay N."/>
            <person name="Dooley K."/>
            <person name="Dooley E."/>
            <person name="Doricent M."/>
            <person name="Dorje P."/>
            <person name="Dorjee K."/>
            <person name="Dupes A."/>
            <person name="Elong R."/>
            <person name="Falk J."/>
            <person name="Farina A."/>
            <person name="Faro S."/>
            <person name="Ferguson D."/>
            <person name="Fisher S."/>
            <person name="Foley C.D."/>
            <person name="Franke A."/>
            <person name="Friedrich D."/>
            <person name="Gadbois L."/>
            <person name="Gearin G."/>
            <person name="Gearin C.R."/>
            <person name="Giannoukos G."/>
            <person name="Goode T."/>
            <person name="Graham J."/>
            <person name="Grandbois E."/>
            <person name="Grewal S."/>
            <person name="Gyaltsen K."/>
            <person name="Hafez N."/>
            <person name="Hagos B."/>
            <person name="Hall J."/>
            <person name="Henson C."/>
            <person name="Hollinger A."/>
            <person name="Honan T."/>
            <person name="Huard M.D."/>
            <person name="Hughes L."/>
            <person name="Hurhula B."/>
            <person name="Husby M.E."/>
            <person name="Kamat A."/>
            <person name="Kanga B."/>
            <person name="Kashin S."/>
            <person name="Khazanovich D."/>
            <person name="Kisner P."/>
            <person name="Lance K."/>
            <person name="Lara M."/>
            <person name="Lee W."/>
            <person name="Lennon N."/>
            <person name="Letendre F."/>
            <person name="LeVine R."/>
            <person name="Lipovsky A."/>
            <person name="Liu X."/>
            <person name="Liu J."/>
            <person name="Liu S."/>
            <person name="Lokyitsang T."/>
            <person name="Lokyitsang Y."/>
            <person name="Lubonja R."/>
            <person name="Lui A."/>
            <person name="MacDonald P."/>
            <person name="Magnisalis V."/>
            <person name="Maru K."/>
            <person name="Matthews C."/>
            <person name="McCusker W."/>
            <person name="McDonough S."/>
            <person name="Mehta T."/>
            <person name="Meldrim J."/>
            <person name="Meneus L."/>
            <person name="Mihai O."/>
            <person name="Mihalev A."/>
            <person name="Mihova T."/>
            <person name="Mittelman R."/>
            <person name="Mlenga V."/>
            <person name="Montmayeur A."/>
            <person name="Mulrain L."/>
            <person name="Navidi A."/>
            <person name="Naylor J."/>
            <person name="Negash T."/>
            <person name="Nguyen T."/>
            <person name="Nguyen N."/>
            <person name="Nicol R."/>
            <person name="Norbu C."/>
            <person name="Norbu N."/>
            <person name="Novod N."/>
            <person name="O'Neill B."/>
            <person name="Osman S."/>
            <person name="Markiewicz E."/>
            <person name="Oyono O.L."/>
            <person name="Patti C."/>
            <person name="Phunkhang P."/>
            <person name="Pierre F."/>
            <person name="Priest M."/>
            <person name="Raghuraman S."/>
            <person name="Rege F."/>
            <person name="Reyes R."/>
            <person name="Rise C."/>
            <person name="Rogov P."/>
            <person name="Ross K."/>
            <person name="Ryan E."/>
            <person name="Settipalli S."/>
            <person name="Shea T."/>
            <person name="Sherpa N."/>
            <person name="Shi L."/>
            <person name="Shih D."/>
            <person name="Sparrow T."/>
            <person name="Spaulding J."/>
            <person name="Stalker J."/>
            <person name="Stange-Thomann N."/>
            <person name="Stavropoulos S."/>
            <person name="Stone C."/>
            <person name="Strader C."/>
            <person name="Tesfaye S."/>
            <person name="Thomson T."/>
            <person name="Thoulutsang Y."/>
            <person name="Thoulutsang D."/>
            <person name="Topham K."/>
            <person name="Topping I."/>
            <person name="Tsamla T."/>
            <person name="Vassiliev H."/>
            <person name="Vo A."/>
            <person name="Wangchuk T."/>
            <person name="Wangdi T."/>
            <person name="Weiand M."/>
            <person name="Wilkinson J."/>
            <person name="Wilson A."/>
            <person name="Yadav S."/>
            <person name="Young G."/>
            <person name="Yu Q."/>
            <person name="Zembek L."/>
            <person name="Zhong D."/>
            <person name="Zimmer A."/>
            <person name="Zwirko Z."/>
            <person name="Jaffe D.B."/>
            <person name="Alvarez P."/>
            <person name="Brockman W."/>
            <person name="Butler J."/>
            <person name="Chin C."/>
            <person name="Gnerre S."/>
            <person name="Grabherr M."/>
            <person name="Kleber M."/>
            <person name="Mauceli E."/>
            <person name="MacCallum I."/>
        </authorList>
    </citation>
    <scope>NUCLEOTIDE SEQUENCE [LARGE SCALE GENOMIC DNA]</scope>
    <source>
        <strain evidence="3">Tai18E2 / Tucson 14021-0261.01</strain>
    </source>
</reference>
<gene>
    <name evidence="2" type="primary">Dyak\GE29100</name>
    <name evidence="2" type="synonym">GE29100</name>
    <name evidence="2" type="ORF">Dyak_GE29100</name>
</gene>
<feature type="compositionally biased region" description="Polar residues" evidence="1">
    <location>
        <begin position="173"/>
        <end position="188"/>
    </location>
</feature>
<name>A0A0R1DLE6_DROYA</name>
<dbReference type="AlphaFoldDB" id="A0A0R1DLE6"/>
<accession>A0A0R1DLE6</accession>
<dbReference type="OrthoDB" id="7872682at2759"/>
<organism evidence="2 3">
    <name type="scientific">Drosophila yakuba</name>
    <name type="common">Fruit fly</name>
    <dbReference type="NCBI Taxonomy" id="7245"/>
    <lineage>
        <taxon>Eukaryota</taxon>
        <taxon>Metazoa</taxon>
        <taxon>Ecdysozoa</taxon>
        <taxon>Arthropoda</taxon>
        <taxon>Hexapoda</taxon>
        <taxon>Insecta</taxon>
        <taxon>Pterygota</taxon>
        <taxon>Neoptera</taxon>
        <taxon>Endopterygota</taxon>
        <taxon>Diptera</taxon>
        <taxon>Brachycera</taxon>
        <taxon>Muscomorpha</taxon>
        <taxon>Ephydroidea</taxon>
        <taxon>Drosophilidae</taxon>
        <taxon>Drosophila</taxon>
        <taxon>Sophophora</taxon>
    </lineage>
</organism>